<comment type="caution">
    <text evidence="1">The sequence shown here is derived from an EMBL/GenBank/DDBJ whole genome shotgun (WGS) entry which is preliminary data.</text>
</comment>
<gene>
    <name evidence="1" type="ORF">LCGC14_0726770</name>
</gene>
<dbReference type="EMBL" id="LAZR01001668">
    <property type="protein sequence ID" value="KKN41116.1"/>
    <property type="molecule type" value="Genomic_DNA"/>
</dbReference>
<protein>
    <submittedName>
        <fullName evidence="1">Uncharacterized protein</fullName>
    </submittedName>
</protein>
<reference evidence="1" key="1">
    <citation type="journal article" date="2015" name="Nature">
        <title>Complex archaea that bridge the gap between prokaryotes and eukaryotes.</title>
        <authorList>
            <person name="Spang A."/>
            <person name="Saw J.H."/>
            <person name="Jorgensen S.L."/>
            <person name="Zaremba-Niedzwiedzka K."/>
            <person name="Martijn J."/>
            <person name="Lind A.E."/>
            <person name="van Eijk R."/>
            <person name="Schleper C."/>
            <person name="Guy L."/>
            <person name="Ettema T.J."/>
        </authorList>
    </citation>
    <scope>NUCLEOTIDE SEQUENCE</scope>
</reference>
<evidence type="ECO:0000313" key="1">
    <source>
        <dbReference type="EMBL" id="KKN41116.1"/>
    </source>
</evidence>
<accession>A0A0F9SW28</accession>
<proteinExistence type="predicted"/>
<dbReference type="AlphaFoldDB" id="A0A0F9SW28"/>
<organism evidence="1">
    <name type="scientific">marine sediment metagenome</name>
    <dbReference type="NCBI Taxonomy" id="412755"/>
    <lineage>
        <taxon>unclassified sequences</taxon>
        <taxon>metagenomes</taxon>
        <taxon>ecological metagenomes</taxon>
    </lineage>
</organism>
<sequence>MVDQEMKVPHGEQCDSALEHYEEISKTASSWSSLVPEAIKFYKERYIPQGERKILFYGDYDSAGKAGEELDKYLAEGWTFDPWLNPGGRAIPAGHESTLFYWVLVKGTPEQIAGMDPIAELPELDEEEEPEPGIEPYGLRVEFIPYGADGKPSRDPQPGYVVMDRGHIYAKGAAYTLPPGAPTSWAVAIRLAHLCDMGVDEAHDVVMGILKKAS</sequence>
<name>A0A0F9SW28_9ZZZZ</name>